<dbReference type="AlphaFoldDB" id="A0A814E5E7"/>
<evidence type="ECO:0000313" key="4">
    <source>
        <dbReference type="Proteomes" id="UP000663879"/>
    </source>
</evidence>
<name>A0A814E5E7_9BILA</name>
<organism evidence="3 4">
    <name type="scientific">Brachionus calyciflorus</name>
    <dbReference type="NCBI Taxonomy" id="104777"/>
    <lineage>
        <taxon>Eukaryota</taxon>
        <taxon>Metazoa</taxon>
        <taxon>Spiralia</taxon>
        <taxon>Gnathifera</taxon>
        <taxon>Rotifera</taxon>
        <taxon>Eurotatoria</taxon>
        <taxon>Monogononta</taxon>
        <taxon>Pseudotrocha</taxon>
        <taxon>Ploima</taxon>
        <taxon>Brachionidae</taxon>
        <taxon>Brachionus</taxon>
    </lineage>
</organism>
<dbReference type="EMBL" id="CAJNOC010003072">
    <property type="protein sequence ID" value="CAF0966288.1"/>
    <property type="molecule type" value="Genomic_DNA"/>
</dbReference>
<evidence type="ECO:0000256" key="1">
    <source>
        <dbReference type="SAM" id="Phobius"/>
    </source>
</evidence>
<comment type="caution">
    <text evidence="3">The sequence shown here is derived from an EMBL/GenBank/DDBJ whole genome shotgun (WGS) entry which is preliminary data.</text>
</comment>
<keyword evidence="1" id="KW-0472">Membrane</keyword>
<evidence type="ECO:0000256" key="2">
    <source>
        <dbReference type="SAM" id="SignalP"/>
    </source>
</evidence>
<reference evidence="3" key="1">
    <citation type="submission" date="2021-02" db="EMBL/GenBank/DDBJ databases">
        <authorList>
            <person name="Nowell W R."/>
        </authorList>
    </citation>
    <scope>NUCLEOTIDE SEQUENCE</scope>
    <source>
        <strain evidence="3">Ploen Becks lab</strain>
    </source>
</reference>
<proteinExistence type="predicted"/>
<dbReference type="Proteomes" id="UP000663879">
    <property type="component" value="Unassembled WGS sequence"/>
</dbReference>
<feature type="signal peptide" evidence="2">
    <location>
        <begin position="1"/>
        <end position="22"/>
    </location>
</feature>
<sequence>MNRKKVKISLILLVFTLLNTNAQFLINTDLMIEEIDLNEQNFLPEKEIVNYRFKRNDDDDQVGSGGYEFIPKLQESINSSNNSEPNTKLNIQNQDHNVGEKSSFLIIIVSIIAGLILSIVIIVALLIVYFIKKRSSMISPISIRPSPSAPPTNSAVTYQKNETSRKINVKNTTLTQVDI</sequence>
<accession>A0A814E5E7</accession>
<keyword evidence="4" id="KW-1185">Reference proteome</keyword>
<feature type="chain" id="PRO_5032878209" evidence="2">
    <location>
        <begin position="23"/>
        <end position="179"/>
    </location>
</feature>
<evidence type="ECO:0000313" key="3">
    <source>
        <dbReference type="EMBL" id="CAF0966288.1"/>
    </source>
</evidence>
<dbReference type="OrthoDB" id="10655628at2759"/>
<keyword evidence="1" id="KW-0812">Transmembrane</keyword>
<gene>
    <name evidence="3" type="ORF">OXX778_LOCUS14683</name>
</gene>
<keyword evidence="2" id="KW-0732">Signal</keyword>
<feature type="transmembrane region" description="Helical" evidence="1">
    <location>
        <begin position="104"/>
        <end position="131"/>
    </location>
</feature>
<protein>
    <submittedName>
        <fullName evidence="3">Uncharacterized protein</fullName>
    </submittedName>
</protein>
<keyword evidence="1" id="KW-1133">Transmembrane helix</keyword>